<name>A0A4R0PHY3_9HYPH</name>
<comment type="caution">
    <text evidence="1">The sequence shown here is derived from an EMBL/GenBank/DDBJ whole genome shotgun (WGS) entry which is preliminary data.</text>
</comment>
<protein>
    <submittedName>
        <fullName evidence="1">Uncharacterized protein</fullName>
    </submittedName>
</protein>
<dbReference type="EMBL" id="SJST01000001">
    <property type="protein sequence ID" value="TCD16413.1"/>
    <property type="molecule type" value="Genomic_DNA"/>
</dbReference>
<evidence type="ECO:0000313" key="1">
    <source>
        <dbReference type="EMBL" id="TCD16413.1"/>
    </source>
</evidence>
<dbReference type="RefSeq" id="WP_131565254.1">
    <property type="nucleotide sequence ID" value="NZ_JAINFK010000001.1"/>
</dbReference>
<accession>A0A4R0PHY3</accession>
<sequence length="127" mass="14443">MTPEIIFLGFCNRAELNRERTSWNVIGLSNLSFSSLFPTRGARFMAFSVDTEIKEKEVKIGIYDSLEKKVTSLNFRIEEKTAKSTDALDPIGERSFVLTGGRWQTVFLPTAQGDFLIPRPGIYFLKQ</sequence>
<keyword evidence="2" id="KW-1185">Reference proteome</keyword>
<dbReference type="OrthoDB" id="445589at2"/>
<gene>
    <name evidence="1" type="ORF">E0D97_03015</name>
</gene>
<dbReference type="AlphaFoldDB" id="A0A4R0PHY3"/>
<dbReference type="Proteomes" id="UP000291301">
    <property type="component" value="Unassembled WGS sequence"/>
</dbReference>
<evidence type="ECO:0000313" key="2">
    <source>
        <dbReference type="Proteomes" id="UP000291301"/>
    </source>
</evidence>
<organism evidence="1 2">
    <name type="scientific">Oricola cellulosilytica</name>
    <dbReference type="NCBI Taxonomy" id="1429082"/>
    <lineage>
        <taxon>Bacteria</taxon>
        <taxon>Pseudomonadati</taxon>
        <taxon>Pseudomonadota</taxon>
        <taxon>Alphaproteobacteria</taxon>
        <taxon>Hyphomicrobiales</taxon>
        <taxon>Ahrensiaceae</taxon>
        <taxon>Oricola</taxon>
    </lineage>
</organism>
<proteinExistence type="predicted"/>
<reference evidence="1 2" key="1">
    <citation type="journal article" date="2015" name="Antonie Van Leeuwenhoek">
        <title>Oricola cellulosilytica gen. nov., sp. nov., a cellulose-degrading bacterium of the family Phyllobacteriaceae isolated from surface seashore water, and emended descriptions of Mesorhizobium loti and Phyllobacterium myrsinacearum.</title>
        <authorList>
            <person name="Hameed A."/>
            <person name="Shahina M."/>
            <person name="Lai W.A."/>
            <person name="Lin S.Y."/>
            <person name="Young L.S."/>
            <person name="Liu Y.C."/>
            <person name="Hsu Y.H."/>
            <person name="Young C.C."/>
        </authorList>
    </citation>
    <scope>NUCLEOTIDE SEQUENCE [LARGE SCALE GENOMIC DNA]</scope>
    <source>
        <strain evidence="1 2">KCTC 52183</strain>
    </source>
</reference>